<dbReference type="AlphaFoldDB" id="A0AA36GN03"/>
<comment type="caution">
    <text evidence="1">The sequence shown here is derived from an EMBL/GenBank/DDBJ whole genome shotgun (WGS) entry which is preliminary data.</text>
</comment>
<protein>
    <submittedName>
        <fullName evidence="1">Uncharacterized protein</fullName>
    </submittedName>
</protein>
<reference evidence="1" key="1">
    <citation type="submission" date="2023-07" db="EMBL/GenBank/DDBJ databases">
        <authorList>
            <consortium name="CYATHOMIX"/>
        </authorList>
    </citation>
    <scope>NUCLEOTIDE SEQUENCE</scope>
    <source>
        <strain evidence="1">N/A</strain>
    </source>
</reference>
<dbReference type="Proteomes" id="UP001176961">
    <property type="component" value="Unassembled WGS sequence"/>
</dbReference>
<organism evidence="1 2">
    <name type="scientific">Cylicocyclus nassatus</name>
    <name type="common">Nematode worm</name>
    <dbReference type="NCBI Taxonomy" id="53992"/>
    <lineage>
        <taxon>Eukaryota</taxon>
        <taxon>Metazoa</taxon>
        <taxon>Ecdysozoa</taxon>
        <taxon>Nematoda</taxon>
        <taxon>Chromadorea</taxon>
        <taxon>Rhabditida</taxon>
        <taxon>Rhabditina</taxon>
        <taxon>Rhabditomorpha</taxon>
        <taxon>Strongyloidea</taxon>
        <taxon>Strongylidae</taxon>
        <taxon>Cylicocyclus</taxon>
    </lineage>
</organism>
<proteinExistence type="predicted"/>
<keyword evidence="2" id="KW-1185">Reference proteome</keyword>
<sequence length="181" mass="20138">MVGHIVISAKSALFSLSIKNLRAGILMVSFVSIASSELISRCLALLSRTNEADTNLSLGRGCQAMYANPTGLGPEIAYFNMLLVKKKISLSNLWMHIHFCDQKRLKPGSTSTERLVTKLIKNDSVKEIPVTYRDLMELFLSAKITFSTFKNCKCWIQAKKMPAKAMEQVSRMESVRSVAST</sequence>
<accession>A0AA36GN03</accession>
<name>A0AA36GN03_CYLNA</name>
<gene>
    <name evidence="1" type="ORF">CYNAS_LOCUS7003</name>
</gene>
<dbReference type="EMBL" id="CATQJL010000112">
    <property type="protein sequence ID" value="CAJ0595020.1"/>
    <property type="molecule type" value="Genomic_DNA"/>
</dbReference>
<evidence type="ECO:0000313" key="1">
    <source>
        <dbReference type="EMBL" id="CAJ0595020.1"/>
    </source>
</evidence>
<evidence type="ECO:0000313" key="2">
    <source>
        <dbReference type="Proteomes" id="UP001176961"/>
    </source>
</evidence>